<dbReference type="AlphaFoldDB" id="A0A5B0SQE0"/>
<protein>
    <submittedName>
        <fullName evidence="1">Uncharacterized protein</fullName>
    </submittedName>
</protein>
<organism evidence="1 2">
    <name type="scientific">Puccinia graminis f. sp. tritici</name>
    <dbReference type="NCBI Taxonomy" id="56615"/>
    <lineage>
        <taxon>Eukaryota</taxon>
        <taxon>Fungi</taxon>
        <taxon>Dikarya</taxon>
        <taxon>Basidiomycota</taxon>
        <taxon>Pucciniomycotina</taxon>
        <taxon>Pucciniomycetes</taxon>
        <taxon>Pucciniales</taxon>
        <taxon>Pucciniaceae</taxon>
        <taxon>Puccinia</taxon>
    </lineage>
</organism>
<evidence type="ECO:0000313" key="2">
    <source>
        <dbReference type="Proteomes" id="UP000325313"/>
    </source>
</evidence>
<name>A0A5B0SQE0_PUCGR</name>
<sequence length="56" mass="6320">MATGSPPLDPEIRMNHVETGIKSTQQITQGLTEPIAEITKQRSQHSDQAYVLFRLR</sequence>
<comment type="caution">
    <text evidence="1">The sequence shown here is derived from an EMBL/GenBank/DDBJ whole genome shotgun (WGS) entry which is preliminary data.</text>
</comment>
<evidence type="ECO:0000313" key="1">
    <source>
        <dbReference type="EMBL" id="KAA1138894.1"/>
    </source>
</evidence>
<proteinExistence type="predicted"/>
<gene>
    <name evidence="1" type="ORF">PGTUg99_028102</name>
</gene>
<accession>A0A5B0SQE0</accession>
<dbReference type="EMBL" id="VDEP01000001">
    <property type="protein sequence ID" value="KAA1138894.1"/>
    <property type="molecule type" value="Genomic_DNA"/>
</dbReference>
<dbReference type="Proteomes" id="UP000325313">
    <property type="component" value="Unassembled WGS sequence"/>
</dbReference>
<reference evidence="1 2" key="1">
    <citation type="submission" date="2019-05" db="EMBL/GenBank/DDBJ databases">
        <title>Emergence of the Ug99 lineage of the wheat stem rust pathogen through somatic hybridization.</title>
        <authorList>
            <person name="Li F."/>
            <person name="Upadhyaya N.M."/>
            <person name="Sperschneider J."/>
            <person name="Matny O."/>
            <person name="Nguyen-Phuc H."/>
            <person name="Mago R."/>
            <person name="Raley C."/>
            <person name="Miller M.E."/>
            <person name="Silverstein K.A.T."/>
            <person name="Henningsen E."/>
            <person name="Hirsch C.D."/>
            <person name="Visser B."/>
            <person name="Pretorius Z.A."/>
            <person name="Steffenson B.J."/>
            <person name="Schwessinger B."/>
            <person name="Dodds P.N."/>
            <person name="Figueroa M."/>
        </authorList>
    </citation>
    <scope>NUCLEOTIDE SEQUENCE [LARGE SCALE GENOMIC DNA]</scope>
    <source>
        <strain evidence="1 2">Ug99</strain>
    </source>
</reference>